<proteinExistence type="predicted"/>
<dbReference type="InterPro" id="IPR027417">
    <property type="entry name" value="P-loop_NTPase"/>
</dbReference>
<accession>A0A212JQ50</accession>
<dbReference type="InterPro" id="IPR050625">
    <property type="entry name" value="ParA/MinD_ATPase"/>
</dbReference>
<evidence type="ECO:0000256" key="1">
    <source>
        <dbReference type="ARBA" id="ARBA00022741"/>
    </source>
</evidence>
<dbReference type="Gene3D" id="3.40.50.300">
    <property type="entry name" value="P-loop containing nucleotide triphosphate hydrolases"/>
    <property type="match status" value="1"/>
</dbReference>
<dbReference type="EMBL" id="FLUO01000001">
    <property type="protein sequence ID" value="SBW01547.1"/>
    <property type="molecule type" value="Genomic_DNA"/>
</dbReference>
<keyword evidence="4" id="KW-0969">Cilium</keyword>
<dbReference type="GO" id="GO:0009898">
    <property type="term" value="C:cytoplasmic side of plasma membrane"/>
    <property type="evidence" value="ECO:0007669"/>
    <property type="project" value="TreeGrafter"/>
</dbReference>
<gene>
    <name evidence="4" type="ORF">KL86APRO_11452</name>
</gene>
<dbReference type="GO" id="GO:0016887">
    <property type="term" value="F:ATP hydrolysis activity"/>
    <property type="evidence" value="ECO:0007669"/>
    <property type="project" value="TreeGrafter"/>
</dbReference>
<dbReference type="InterPro" id="IPR002586">
    <property type="entry name" value="CobQ/CobB/MinD/ParA_Nub-bd_dom"/>
</dbReference>
<keyword evidence="1" id="KW-0547">Nucleotide-binding</keyword>
<feature type="domain" description="CobQ/CobB/MinD/ParA nucleotide binding" evidence="3">
    <location>
        <begin position="24"/>
        <end position="241"/>
    </location>
</feature>
<dbReference type="PIRSF" id="PIRSF003092">
    <property type="entry name" value="MinD"/>
    <property type="match status" value="1"/>
</dbReference>
<name>A0A212JQ50_9PROT</name>
<sequence length="265" mass="28227">MMTTKVTPEPILARAGNARSHNIIAVASGKGGVGKTWFAITLAHALARRGQRALLFDGDLGLANVDIQLGLMPRHDLGSVMAGKLTLNQATMRFEDGGFDVVAGRSGSGSLANIPLSRLQTLTEDLRLTADGYDKTILDLGAGVEKSIRSLARCAGTILVVTTDEPTALTDAYAFIKISAVEAAGVDIRIVVNAANSMREGERTYNTLLKACQGFLKISPPLAGVIRRDTRVREAIRNQTPILTRHPNAEAAMDVEAIAERLLAN</sequence>
<dbReference type="PANTHER" id="PTHR43384:SF4">
    <property type="entry name" value="CELLULOSE BIOSYNTHESIS PROTEIN BCSQ-RELATED"/>
    <property type="match status" value="1"/>
</dbReference>
<reference evidence="4" key="1">
    <citation type="submission" date="2016-04" db="EMBL/GenBank/DDBJ databases">
        <authorList>
            <person name="Evans L.H."/>
            <person name="Alamgir A."/>
            <person name="Owens N."/>
            <person name="Weber N.D."/>
            <person name="Virtaneva K."/>
            <person name="Barbian K."/>
            <person name="Babar A."/>
            <person name="Rosenke K."/>
        </authorList>
    </citation>
    <scope>NUCLEOTIDE SEQUENCE</scope>
    <source>
        <strain evidence="4">86</strain>
    </source>
</reference>
<organism evidence="4">
    <name type="scientific">uncultured Alphaproteobacteria bacterium</name>
    <dbReference type="NCBI Taxonomy" id="91750"/>
    <lineage>
        <taxon>Bacteria</taxon>
        <taxon>Pseudomonadati</taxon>
        <taxon>Pseudomonadota</taxon>
        <taxon>Alphaproteobacteria</taxon>
        <taxon>environmental samples</taxon>
    </lineage>
</organism>
<protein>
    <submittedName>
        <fullName evidence="4">Flagellar synthesis regulator FleN</fullName>
    </submittedName>
</protein>
<evidence type="ECO:0000256" key="2">
    <source>
        <dbReference type="ARBA" id="ARBA00022840"/>
    </source>
</evidence>
<dbReference type="GO" id="GO:0005524">
    <property type="term" value="F:ATP binding"/>
    <property type="evidence" value="ECO:0007669"/>
    <property type="project" value="UniProtKB-KW"/>
</dbReference>
<evidence type="ECO:0000313" key="4">
    <source>
        <dbReference type="EMBL" id="SBW01547.1"/>
    </source>
</evidence>
<dbReference type="CDD" id="cd02038">
    <property type="entry name" value="FlhG-like"/>
    <property type="match status" value="1"/>
</dbReference>
<keyword evidence="2" id="KW-0067">ATP-binding</keyword>
<evidence type="ECO:0000259" key="3">
    <source>
        <dbReference type="Pfam" id="PF01656"/>
    </source>
</evidence>
<dbReference type="Pfam" id="PF01656">
    <property type="entry name" value="CbiA"/>
    <property type="match status" value="1"/>
</dbReference>
<dbReference type="InterPro" id="IPR033875">
    <property type="entry name" value="FlhG"/>
</dbReference>
<dbReference type="AlphaFoldDB" id="A0A212JQ50"/>
<dbReference type="PANTHER" id="PTHR43384">
    <property type="entry name" value="SEPTUM SITE-DETERMINING PROTEIN MIND HOMOLOG, CHLOROPLASTIC-RELATED"/>
    <property type="match status" value="1"/>
</dbReference>
<keyword evidence="4" id="KW-0966">Cell projection</keyword>
<dbReference type="InterPro" id="IPR025501">
    <property type="entry name" value="MinD_FleN"/>
</dbReference>
<dbReference type="GO" id="GO:0051782">
    <property type="term" value="P:negative regulation of cell division"/>
    <property type="evidence" value="ECO:0007669"/>
    <property type="project" value="TreeGrafter"/>
</dbReference>
<dbReference type="SUPFAM" id="SSF52540">
    <property type="entry name" value="P-loop containing nucleoside triphosphate hydrolases"/>
    <property type="match status" value="1"/>
</dbReference>
<dbReference type="GO" id="GO:0005829">
    <property type="term" value="C:cytosol"/>
    <property type="evidence" value="ECO:0007669"/>
    <property type="project" value="TreeGrafter"/>
</dbReference>
<keyword evidence="4" id="KW-0282">Flagellum</keyword>